<dbReference type="PANTHER" id="PTHR39169">
    <property type="match status" value="1"/>
</dbReference>
<organism evidence="1 2">
    <name type="scientific">Chryseobacterium geocarposphaerae</name>
    <dbReference type="NCBI Taxonomy" id="1416776"/>
    <lineage>
        <taxon>Bacteria</taxon>
        <taxon>Pseudomonadati</taxon>
        <taxon>Bacteroidota</taxon>
        <taxon>Flavobacteriia</taxon>
        <taxon>Flavobacteriales</taxon>
        <taxon>Weeksellaceae</taxon>
        <taxon>Chryseobacterium group</taxon>
        <taxon>Chryseobacterium</taxon>
    </lineage>
</organism>
<sequence>MEKVILYVDFPHEGPFGKEMAENLKDLAKSINEEPGFIWKVWTESEKDKEVGGIYLFESRKSADIYLEKHKVRLEEWGYKNVTYKIFEINENLTNINHSPI</sequence>
<keyword evidence="2" id="KW-1185">Reference proteome</keyword>
<dbReference type="Gene3D" id="3.30.70.100">
    <property type="match status" value="1"/>
</dbReference>
<evidence type="ECO:0008006" key="3">
    <source>
        <dbReference type="Google" id="ProtNLM"/>
    </source>
</evidence>
<gene>
    <name evidence="1" type="ORF">J2781_002431</name>
</gene>
<dbReference type="NCBIfam" id="NF008333">
    <property type="entry name" value="PRK11118.1"/>
    <property type="match status" value="1"/>
</dbReference>
<evidence type="ECO:0000313" key="1">
    <source>
        <dbReference type="EMBL" id="MDR6405499.1"/>
    </source>
</evidence>
<dbReference type="EMBL" id="JAVDQS010000006">
    <property type="protein sequence ID" value="MDR6405499.1"/>
    <property type="molecule type" value="Genomic_DNA"/>
</dbReference>
<protein>
    <recommendedName>
        <fullName evidence="3">Monooxygenase ydhR</fullName>
    </recommendedName>
</protein>
<proteinExistence type="predicted"/>
<dbReference type="InterPro" id="IPR011008">
    <property type="entry name" value="Dimeric_a/b-barrel"/>
</dbReference>
<accession>A0ABU1LFN5</accession>
<dbReference type="PANTHER" id="PTHR39169:SF1">
    <property type="entry name" value="MONOOXYGENASE YDHR-RELATED"/>
    <property type="match status" value="1"/>
</dbReference>
<name>A0ABU1LFN5_9FLAO</name>
<reference evidence="1 2" key="1">
    <citation type="submission" date="2023-07" db="EMBL/GenBank/DDBJ databases">
        <title>Sorghum-associated microbial communities from plants grown in Nebraska, USA.</title>
        <authorList>
            <person name="Schachtman D."/>
        </authorList>
    </citation>
    <scope>NUCLEOTIDE SEQUENCE [LARGE SCALE GENOMIC DNA]</scope>
    <source>
        <strain evidence="1 2">DS1709</strain>
    </source>
</reference>
<dbReference type="InterPro" id="IPR014910">
    <property type="entry name" value="YdhR"/>
</dbReference>
<dbReference type="Proteomes" id="UP001184853">
    <property type="component" value="Unassembled WGS sequence"/>
</dbReference>
<evidence type="ECO:0000313" key="2">
    <source>
        <dbReference type="Proteomes" id="UP001184853"/>
    </source>
</evidence>
<comment type="caution">
    <text evidence="1">The sequence shown here is derived from an EMBL/GenBank/DDBJ whole genome shotgun (WGS) entry which is preliminary data.</text>
</comment>
<dbReference type="RefSeq" id="WP_309804753.1">
    <property type="nucleotide sequence ID" value="NZ_JAVDQS010000006.1"/>
</dbReference>
<dbReference type="Pfam" id="PF08803">
    <property type="entry name" value="ydhR"/>
    <property type="match status" value="1"/>
</dbReference>
<dbReference type="SUPFAM" id="SSF54909">
    <property type="entry name" value="Dimeric alpha+beta barrel"/>
    <property type="match status" value="1"/>
</dbReference>